<reference evidence="2 3" key="1">
    <citation type="journal article" date="2019" name="Front. Microbiol.">
        <title>Genomes of Neutrophilic Sulfur-Oxidizing Chemolithoautotrophs Representing 9 Proteobacterial Species From 8 Genera.</title>
        <authorList>
            <person name="Watanabe T."/>
            <person name="Kojima H."/>
            <person name="Umezawa K."/>
            <person name="Hori C."/>
            <person name="Takasuka T.E."/>
            <person name="Kato Y."/>
            <person name="Fukui M."/>
        </authorList>
    </citation>
    <scope>NUCLEOTIDE SEQUENCE [LARGE SCALE GENOMIC DNA]</scope>
    <source>
        <strain evidence="2 3">TTN</strain>
    </source>
</reference>
<accession>A0A401JHX5</accession>
<name>A0A401JHX5_9PROT</name>
<organism evidence="2 3">
    <name type="scientific">Sulfuriferula multivorans</name>
    <dbReference type="NCBI Taxonomy" id="1559896"/>
    <lineage>
        <taxon>Bacteria</taxon>
        <taxon>Pseudomonadati</taxon>
        <taxon>Pseudomonadota</taxon>
        <taxon>Betaproteobacteria</taxon>
        <taxon>Nitrosomonadales</taxon>
        <taxon>Sulfuricellaceae</taxon>
        <taxon>Sulfuriferula</taxon>
    </lineage>
</organism>
<evidence type="ECO:0000256" key="1">
    <source>
        <dbReference type="SAM" id="SignalP"/>
    </source>
</evidence>
<keyword evidence="3" id="KW-1185">Reference proteome</keyword>
<dbReference type="Proteomes" id="UP000286806">
    <property type="component" value="Unassembled WGS sequence"/>
</dbReference>
<protein>
    <submittedName>
        <fullName evidence="2">Uncharacterized protein</fullName>
    </submittedName>
</protein>
<evidence type="ECO:0000313" key="3">
    <source>
        <dbReference type="Proteomes" id="UP000286806"/>
    </source>
</evidence>
<keyword evidence="1" id="KW-0732">Signal</keyword>
<feature type="chain" id="PRO_5019380077" evidence="1">
    <location>
        <begin position="16"/>
        <end position="156"/>
    </location>
</feature>
<evidence type="ECO:0000313" key="2">
    <source>
        <dbReference type="EMBL" id="GBL47682.1"/>
    </source>
</evidence>
<proteinExistence type="predicted"/>
<dbReference type="AlphaFoldDB" id="A0A401JHX5"/>
<comment type="caution">
    <text evidence="2">The sequence shown here is derived from an EMBL/GenBank/DDBJ whole genome shotgun (WGS) entry which is preliminary data.</text>
</comment>
<dbReference type="EMBL" id="BGOW01000071">
    <property type="protein sequence ID" value="GBL47682.1"/>
    <property type="molecule type" value="Genomic_DNA"/>
</dbReference>
<sequence>MLGLLCLVMQGPFHAASAATPLALVATSTKAEPVVACLARRIAALVEPDRLGTGLEARVELHPATDGTHFSLTLLLKPDVYSLLASLDEDPEAHPALQVALLENLRHPIATRVYPWHNLQDCCAASNWLSGMIRQAIDLSPRKQGNAGPVSTRIIH</sequence>
<gene>
    <name evidence="2" type="ORF">SFMTTN_3524</name>
</gene>
<feature type="signal peptide" evidence="1">
    <location>
        <begin position="1"/>
        <end position="15"/>
    </location>
</feature>